<sequence>MAYYAALVSLVQSLEEINHDHDHDRYRNFLLYNEQITKSLHEKFSLLLASLEDYSSKGDEEADRLERQIRDAACKAQDIIESQISNDIHSGDECHSSSYLQKVNEQVESIVAEVIWIKKSHNCEDLHLQNCSRDIDGSIRAPSDMNIIVGFDEDLAKLKAQLCGESSKLRVIPIVGMGGIGKTTLANTIFHDKLILYHFDIRVWVTVSKDYHIQKILQTILDSLNEVTQEVREMSERELSVYIYQHLKGRRYLVIMDDMWSKQVLNDINRIFPNDHNGSRILLTTRLSDVAVYADSFGSIHQMRFLNEEQRLPLAIVVVAGVLSKINRTRNLVLITKRRSNGKLKSCSIHDLLRDLCTQKVHSENFFQVMDENLYFRAKGTRNIRIEKDREYIRRVCIHPSYFSSIGAKDIGSHVHSILCFSDSYIVCKNLFSSALGFKLLRILDAIQILFTSFPGEIVKLFHLRFFACKIYINRNLSFPPTISQLQNLQTLIVAADMMSPNAGYILLPSEI</sequence>
<dbReference type="AlphaFoldDB" id="A0AAV6Y042"/>
<dbReference type="InterPro" id="IPR002182">
    <property type="entry name" value="NB-ARC"/>
</dbReference>
<gene>
    <name evidence="6" type="ORF">BUALT_Bualt02G0064400</name>
</gene>
<proteinExistence type="inferred from homology"/>
<dbReference type="GO" id="GO:0043531">
    <property type="term" value="F:ADP binding"/>
    <property type="evidence" value="ECO:0007669"/>
    <property type="project" value="InterPro"/>
</dbReference>
<dbReference type="Pfam" id="PF00931">
    <property type="entry name" value="NB-ARC"/>
    <property type="match status" value="1"/>
</dbReference>
<dbReference type="EMBL" id="WHWC01000002">
    <property type="protein sequence ID" value="KAG8387853.1"/>
    <property type="molecule type" value="Genomic_DNA"/>
</dbReference>
<dbReference type="Proteomes" id="UP000826271">
    <property type="component" value="Unassembled WGS sequence"/>
</dbReference>
<evidence type="ECO:0000313" key="7">
    <source>
        <dbReference type="Proteomes" id="UP000826271"/>
    </source>
</evidence>
<organism evidence="6 7">
    <name type="scientific">Buddleja alternifolia</name>
    <dbReference type="NCBI Taxonomy" id="168488"/>
    <lineage>
        <taxon>Eukaryota</taxon>
        <taxon>Viridiplantae</taxon>
        <taxon>Streptophyta</taxon>
        <taxon>Embryophyta</taxon>
        <taxon>Tracheophyta</taxon>
        <taxon>Spermatophyta</taxon>
        <taxon>Magnoliopsida</taxon>
        <taxon>eudicotyledons</taxon>
        <taxon>Gunneridae</taxon>
        <taxon>Pentapetalae</taxon>
        <taxon>asterids</taxon>
        <taxon>lamiids</taxon>
        <taxon>Lamiales</taxon>
        <taxon>Scrophulariaceae</taxon>
        <taxon>Buddlejeae</taxon>
        <taxon>Buddleja</taxon>
    </lineage>
</organism>
<dbReference type="FunFam" id="3.40.50.300:FF:001091">
    <property type="entry name" value="Probable disease resistance protein At1g61300"/>
    <property type="match status" value="1"/>
</dbReference>
<keyword evidence="7" id="KW-1185">Reference proteome</keyword>
<name>A0AAV6Y042_9LAMI</name>
<evidence type="ECO:0000256" key="3">
    <source>
        <dbReference type="ARBA" id="ARBA00022821"/>
    </source>
</evidence>
<dbReference type="PANTHER" id="PTHR36766:SF40">
    <property type="entry name" value="DISEASE RESISTANCE PROTEIN RGA3"/>
    <property type="match status" value="1"/>
</dbReference>
<dbReference type="SUPFAM" id="SSF52540">
    <property type="entry name" value="P-loop containing nucleoside triphosphate hydrolases"/>
    <property type="match status" value="1"/>
</dbReference>
<accession>A0AAV6Y042</accession>
<dbReference type="PRINTS" id="PR00364">
    <property type="entry name" value="DISEASERSIST"/>
</dbReference>
<keyword evidence="3" id="KW-0611">Plant defense</keyword>
<dbReference type="GO" id="GO:0005524">
    <property type="term" value="F:ATP binding"/>
    <property type="evidence" value="ECO:0007669"/>
    <property type="project" value="UniProtKB-KW"/>
</dbReference>
<dbReference type="PANTHER" id="PTHR36766">
    <property type="entry name" value="PLANT BROAD-SPECTRUM MILDEW RESISTANCE PROTEIN RPW8"/>
    <property type="match status" value="1"/>
</dbReference>
<comment type="caution">
    <text evidence="6">The sequence shown here is derived from an EMBL/GenBank/DDBJ whole genome shotgun (WGS) entry which is preliminary data.</text>
</comment>
<evidence type="ECO:0000256" key="1">
    <source>
        <dbReference type="ARBA" id="ARBA00008894"/>
    </source>
</evidence>
<evidence type="ECO:0000259" key="5">
    <source>
        <dbReference type="Pfam" id="PF00931"/>
    </source>
</evidence>
<dbReference type="Gene3D" id="1.20.5.4130">
    <property type="match status" value="1"/>
</dbReference>
<reference evidence="6" key="1">
    <citation type="submission" date="2019-10" db="EMBL/GenBank/DDBJ databases">
        <authorList>
            <person name="Zhang R."/>
            <person name="Pan Y."/>
            <person name="Wang J."/>
            <person name="Ma R."/>
            <person name="Yu S."/>
        </authorList>
    </citation>
    <scope>NUCLEOTIDE SEQUENCE</scope>
    <source>
        <strain evidence="6">LA-IB0</strain>
        <tissue evidence="6">Leaf</tissue>
    </source>
</reference>
<keyword evidence="2" id="KW-0547">Nucleotide-binding</keyword>
<feature type="domain" description="NB-ARC" evidence="5">
    <location>
        <begin position="153"/>
        <end position="313"/>
    </location>
</feature>
<keyword evidence="4" id="KW-0067">ATP-binding</keyword>
<comment type="similarity">
    <text evidence="1">Belongs to the disease resistance NB-LRR family.</text>
</comment>
<dbReference type="InterPro" id="IPR027417">
    <property type="entry name" value="P-loop_NTPase"/>
</dbReference>
<evidence type="ECO:0000313" key="6">
    <source>
        <dbReference type="EMBL" id="KAG8387853.1"/>
    </source>
</evidence>
<dbReference type="Gene3D" id="3.40.50.300">
    <property type="entry name" value="P-loop containing nucleotide triphosphate hydrolases"/>
    <property type="match status" value="1"/>
</dbReference>
<dbReference type="GO" id="GO:0006952">
    <property type="term" value="P:defense response"/>
    <property type="evidence" value="ECO:0007669"/>
    <property type="project" value="UniProtKB-KW"/>
</dbReference>
<evidence type="ECO:0000256" key="2">
    <source>
        <dbReference type="ARBA" id="ARBA00022741"/>
    </source>
</evidence>
<dbReference type="SUPFAM" id="SSF52058">
    <property type="entry name" value="L domain-like"/>
    <property type="match status" value="1"/>
</dbReference>
<protein>
    <recommendedName>
        <fullName evidence="5">NB-ARC domain-containing protein</fullName>
    </recommendedName>
</protein>
<evidence type="ECO:0000256" key="4">
    <source>
        <dbReference type="ARBA" id="ARBA00022840"/>
    </source>
</evidence>